<organism evidence="1 2">
    <name type="scientific">Tetragenococcus halophilus</name>
    <name type="common">Pediococcus halophilus</name>
    <dbReference type="NCBI Taxonomy" id="51669"/>
    <lineage>
        <taxon>Bacteria</taxon>
        <taxon>Bacillati</taxon>
        <taxon>Bacillota</taxon>
        <taxon>Bacilli</taxon>
        <taxon>Lactobacillales</taxon>
        <taxon>Enterococcaceae</taxon>
        <taxon>Tetragenococcus</taxon>
    </lineage>
</organism>
<accession>A0A3G5FHE7</accession>
<dbReference type="AlphaFoldDB" id="A0A3G5FHE7"/>
<sequence length="60" mass="7280">MGVVTLFYRRDFLFSIYTKYFILSTKSVKQPILYYIIVKYRLFKSANFYLSPLSFTRIFA</sequence>
<gene>
    <name evidence="1" type="ORF">C7H83_04180</name>
</gene>
<evidence type="ECO:0000313" key="1">
    <source>
        <dbReference type="EMBL" id="AYW49739.1"/>
    </source>
</evidence>
<proteinExistence type="predicted"/>
<evidence type="ECO:0000313" key="2">
    <source>
        <dbReference type="Proteomes" id="UP000280475"/>
    </source>
</evidence>
<name>A0A3G5FHE7_TETHA</name>
<dbReference type="EMBL" id="CP027768">
    <property type="protein sequence ID" value="AYW49739.1"/>
    <property type="molecule type" value="Genomic_DNA"/>
</dbReference>
<protein>
    <submittedName>
        <fullName evidence="1">Uncharacterized protein</fullName>
    </submittedName>
</protein>
<reference evidence="1 2" key="1">
    <citation type="journal article" date="2012" name="Int. J. Syst. Evol. Microbiol.">
        <title>Characterization of Tetragenococcus strains from sugar thick juice reveals a novel species, Tetragenococcus osmophilus sp. nov., and divides Tetragenococcus halophilus into two subspecies, T. halophilus subsp. halophilus subsp. nov. and T. halophilus subsp. flandriensis subsp. nov.</title>
        <authorList>
            <person name="Juste A."/>
            <person name="Van Trappen S."/>
            <person name="Verreth C."/>
            <person name="Cleenwerck I."/>
            <person name="De Vos P."/>
            <person name="Lievens B."/>
            <person name="Willems K.A."/>
        </authorList>
    </citation>
    <scope>NUCLEOTIDE SEQUENCE [LARGE SCALE GENOMIC DNA]</scope>
    <source>
        <strain evidence="1 2">LMG 26042</strain>
    </source>
</reference>
<dbReference type="Proteomes" id="UP000280475">
    <property type="component" value="Chromosome"/>
</dbReference>